<gene>
    <name evidence="1" type="ORF">AAW01_00805</name>
</gene>
<dbReference type="RefSeq" id="WP_047005489.1">
    <property type="nucleotide sequence ID" value="NZ_CP018097.1"/>
</dbReference>
<name>A0A0G9MTN9_9SPHN</name>
<dbReference type="SUPFAM" id="SSF51905">
    <property type="entry name" value="FAD/NAD(P)-binding domain"/>
    <property type="match status" value="1"/>
</dbReference>
<dbReference type="STRING" id="502682.BMF35_a1587"/>
<sequence length="371" mass="39014">MADSPLILGAGPAGCAAAIVLGQAGIRSQIIDRDAEVGDPLCGGFLSWRTAEQLSGLRIDIQALGAHRVTELRLFRKSRESRCPLPQTAYGLSRHALDTAMRLKALSLGAQLAIDTVRGIEPGNVHGTDGNYAFGSLFLATGKHDVRGHSRPRPSNDPALGLRLRLPASDQRTKLLDGAIELHLFDGGYIGIVLQEGGSANFCLALKKSALSAHGGDPAELFARVADDNPALAARLGHDWREGRIESIGAVPYGFIARETQPGIFRLGDQGAVIPSLAGEGISIALASGHMAAQHWLAEGPQAAPAFQRNFAAAAQRPVVMARLARTLAESALGAQIGLGIARMVPSLIGHLADATRIVPKSRLARLPRPA</sequence>
<dbReference type="InterPro" id="IPR050407">
    <property type="entry name" value="Geranylgeranyl_reductase"/>
</dbReference>
<evidence type="ECO:0000313" key="1">
    <source>
        <dbReference type="EMBL" id="KLE32638.1"/>
    </source>
</evidence>
<proteinExistence type="predicted"/>
<dbReference type="InterPro" id="IPR036188">
    <property type="entry name" value="FAD/NAD-bd_sf"/>
</dbReference>
<dbReference type="PANTHER" id="PTHR42685">
    <property type="entry name" value="GERANYLGERANYL DIPHOSPHATE REDUCTASE"/>
    <property type="match status" value="1"/>
</dbReference>
<keyword evidence="2" id="KW-1185">Reference proteome</keyword>
<dbReference type="Pfam" id="PF01494">
    <property type="entry name" value="FAD_binding_3"/>
    <property type="match status" value="1"/>
</dbReference>
<dbReference type="PRINTS" id="PR00368">
    <property type="entry name" value="FADPNR"/>
</dbReference>
<dbReference type="EMBL" id="LBHC01000001">
    <property type="protein sequence ID" value="KLE32638.1"/>
    <property type="molecule type" value="Genomic_DNA"/>
</dbReference>
<dbReference type="GO" id="GO:0071949">
    <property type="term" value="F:FAD binding"/>
    <property type="evidence" value="ECO:0007669"/>
    <property type="project" value="InterPro"/>
</dbReference>
<protein>
    <submittedName>
        <fullName evidence="1">Uncharacterized protein</fullName>
    </submittedName>
</protein>
<accession>A0A0G9MTN9</accession>
<dbReference type="PANTHER" id="PTHR42685:SF22">
    <property type="entry name" value="CONDITIONED MEDIUM FACTOR RECEPTOR 1"/>
    <property type="match status" value="1"/>
</dbReference>
<dbReference type="AlphaFoldDB" id="A0A0G9MTN9"/>
<dbReference type="PATRIC" id="fig|502682.8.peg.168"/>
<dbReference type="Proteomes" id="UP000053070">
    <property type="component" value="Unassembled WGS sequence"/>
</dbReference>
<comment type="caution">
    <text evidence="1">The sequence shown here is derived from an EMBL/GenBank/DDBJ whole genome shotgun (WGS) entry which is preliminary data.</text>
</comment>
<evidence type="ECO:0000313" key="2">
    <source>
        <dbReference type="Proteomes" id="UP000053070"/>
    </source>
</evidence>
<organism evidence="1 2">
    <name type="scientific">Aurantiacibacter gangjinensis</name>
    <dbReference type="NCBI Taxonomy" id="502682"/>
    <lineage>
        <taxon>Bacteria</taxon>
        <taxon>Pseudomonadati</taxon>
        <taxon>Pseudomonadota</taxon>
        <taxon>Alphaproteobacteria</taxon>
        <taxon>Sphingomonadales</taxon>
        <taxon>Erythrobacteraceae</taxon>
        <taxon>Aurantiacibacter</taxon>
    </lineage>
</organism>
<dbReference type="InterPro" id="IPR002938">
    <property type="entry name" value="FAD-bd"/>
</dbReference>
<dbReference type="KEGG" id="egn:BMF35_a1587"/>
<dbReference type="Gene3D" id="3.50.50.60">
    <property type="entry name" value="FAD/NAD(P)-binding domain"/>
    <property type="match status" value="1"/>
</dbReference>
<reference evidence="1 2" key="1">
    <citation type="submission" date="2015-04" db="EMBL/GenBank/DDBJ databases">
        <title>The draft genome sequence of Erythrobacr gangjinensis K7-2.</title>
        <authorList>
            <person name="Zhuang L."/>
            <person name="Liu Y."/>
            <person name="Shao Z."/>
        </authorList>
    </citation>
    <scope>NUCLEOTIDE SEQUENCE [LARGE SCALE GENOMIC DNA]</scope>
    <source>
        <strain evidence="1 2">K7-2</strain>
    </source>
</reference>